<evidence type="ECO:0000313" key="3">
    <source>
        <dbReference type="Proteomes" id="UP000001861"/>
    </source>
</evidence>
<dbReference type="RefSeq" id="XP_001829468.2">
    <property type="nucleotide sequence ID" value="XM_001829416.2"/>
</dbReference>
<protein>
    <submittedName>
        <fullName evidence="2">Uncharacterized protein</fullName>
    </submittedName>
</protein>
<feature type="transmembrane region" description="Helical" evidence="1">
    <location>
        <begin position="194"/>
        <end position="212"/>
    </location>
</feature>
<keyword evidence="1" id="KW-1133">Transmembrane helix</keyword>
<dbReference type="HOGENOM" id="CLU_044614_0_2_1"/>
<feature type="transmembrane region" description="Helical" evidence="1">
    <location>
        <begin position="65"/>
        <end position="84"/>
    </location>
</feature>
<feature type="transmembrane region" description="Helical" evidence="1">
    <location>
        <begin position="27"/>
        <end position="49"/>
    </location>
</feature>
<organism evidence="2 3">
    <name type="scientific">Coprinopsis cinerea (strain Okayama-7 / 130 / ATCC MYA-4618 / FGSC 9003)</name>
    <name type="common">Inky cap fungus</name>
    <name type="synonym">Hormographiella aspergillata</name>
    <dbReference type="NCBI Taxonomy" id="240176"/>
    <lineage>
        <taxon>Eukaryota</taxon>
        <taxon>Fungi</taxon>
        <taxon>Dikarya</taxon>
        <taxon>Basidiomycota</taxon>
        <taxon>Agaricomycotina</taxon>
        <taxon>Agaricomycetes</taxon>
        <taxon>Agaricomycetidae</taxon>
        <taxon>Agaricales</taxon>
        <taxon>Agaricineae</taxon>
        <taxon>Psathyrellaceae</taxon>
        <taxon>Coprinopsis</taxon>
    </lineage>
</organism>
<gene>
    <name evidence="2" type="ORF">CC1G_00647</name>
</gene>
<feature type="transmembrane region" description="Helical" evidence="1">
    <location>
        <begin position="233"/>
        <end position="258"/>
    </location>
</feature>
<feature type="transmembrane region" description="Helical" evidence="1">
    <location>
        <begin position="117"/>
        <end position="139"/>
    </location>
</feature>
<feature type="transmembrane region" description="Helical" evidence="1">
    <location>
        <begin position="151"/>
        <end position="174"/>
    </location>
</feature>
<sequence>MSEEPYYGPNASPKDILLERTFVAGDLLTGIGYGIQLVLFTSCATYLWGQIRSSSRNKSSKRTPVLLLSYMALLLIVETIYVAVQARTVQDIYVDNRNYPGGPWKYFLATQNKAINVIFYATLFIVTFLADLLVLWRCWVIWRAGGATAPANLAIAVPILLLIASFVMGTLWTLQSSQPGLSLYSALPKAYGQSYFFISLGFNIIITILIVSRLMMYRRTALKSLPEGHGKEYYGLVTVVVESAAVYSIFAVLFLITYTIDHPINQVCLSFASSAQQIAGYWIIYRIAKGRAWTQRTLAHNATSGGAPRIQRSSMFATGTNIDFCVATQQESMVHISHNSIAAPPNEVVVTEKKGPNALLP</sequence>
<dbReference type="eggNOG" id="ENOG502SM10">
    <property type="taxonomic scope" value="Eukaryota"/>
</dbReference>
<proteinExistence type="predicted"/>
<dbReference type="VEuPathDB" id="FungiDB:CC1G_00647"/>
<dbReference type="OMA" id="APINQIW"/>
<keyword evidence="1" id="KW-0472">Membrane</keyword>
<reference evidence="2 3" key="1">
    <citation type="journal article" date="2010" name="Proc. Natl. Acad. Sci. U.S.A.">
        <title>Insights into evolution of multicellular fungi from the assembled chromosomes of the mushroom Coprinopsis cinerea (Coprinus cinereus).</title>
        <authorList>
            <person name="Stajich J.E."/>
            <person name="Wilke S.K."/>
            <person name="Ahren D."/>
            <person name="Au C.H."/>
            <person name="Birren B.W."/>
            <person name="Borodovsky M."/>
            <person name="Burns C."/>
            <person name="Canback B."/>
            <person name="Casselton L.A."/>
            <person name="Cheng C.K."/>
            <person name="Deng J."/>
            <person name="Dietrich F.S."/>
            <person name="Fargo D.C."/>
            <person name="Farman M.L."/>
            <person name="Gathman A.C."/>
            <person name="Goldberg J."/>
            <person name="Guigo R."/>
            <person name="Hoegger P.J."/>
            <person name="Hooker J.B."/>
            <person name="Huggins A."/>
            <person name="James T.Y."/>
            <person name="Kamada T."/>
            <person name="Kilaru S."/>
            <person name="Kodira C."/>
            <person name="Kues U."/>
            <person name="Kupfer D."/>
            <person name="Kwan H.S."/>
            <person name="Lomsadze A."/>
            <person name="Li W."/>
            <person name="Lilly W.W."/>
            <person name="Ma L.J."/>
            <person name="Mackey A.J."/>
            <person name="Manning G."/>
            <person name="Martin F."/>
            <person name="Muraguchi H."/>
            <person name="Natvig D.O."/>
            <person name="Palmerini H."/>
            <person name="Ramesh M.A."/>
            <person name="Rehmeyer C.J."/>
            <person name="Roe B.A."/>
            <person name="Shenoy N."/>
            <person name="Stanke M."/>
            <person name="Ter-Hovhannisyan V."/>
            <person name="Tunlid A."/>
            <person name="Velagapudi R."/>
            <person name="Vision T.J."/>
            <person name="Zeng Q."/>
            <person name="Zolan M.E."/>
            <person name="Pukkila P.J."/>
        </authorList>
    </citation>
    <scope>NUCLEOTIDE SEQUENCE [LARGE SCALE GENOMIC DNA]</scope>
    <source>
        <strain evidence="3">Okayama-7 / 130 / ATCC MYA-4618 / FGSC 9003</strain>
    </source>
</reference>
<keyword evidence="1" id="KW-0812">Transmembrane</keyword>
<accession>A8N3E3</accession>
<dbReference type="KEGG" id="cci:CC1G_00647"/>
<dbReference type="EMBL" id="AACS02000001">
    <property type="protein sequence ID" value="EAU92428.2"/>
    <property type="molecule type" value="Genomic_DNA"/>
</dbReference>
<dbReference type="OrthoDB" id="2641762at2759"/>
<evidence type="ECO:0000313" key="2">
    <source>
        <dbReference type="EMBL" id="EAU92428.2"/>
    </source>
</evidence>
<dbReference type="InParanoid" id="A8N3E3"/>
<keyword evidence="3" id="KW-1185">Reference proteome</keyword>
<dbReference type="Proteomes" id="UP000001861">
    <property type="component" value="Unassembled WGS sequence"/>
</dbReference>
<dbReference type="GeneID" id="6005897"/>
<evidence type="ECO:0000256" key="1">
    <source>
        <dbReference type="SAM" id="Phobius"/>
    </source>
</evidence>
<dbReference type="AlphaFoldDB" id="A8N3E3"/>
<comment type="caution">
    <text evidence="2">The sequence shown here is derived from an EMBL/GenBank/DDBJ whole genome shotgun (WGS) entry which is preliminary data.</text>
</comment>
<name>A8N3E3_COPC7</name>